<dbReference type="Pfam" id="PF04279">
    <property type="entry name" value="IspA"/>
    <property type="match status" value="1"/>
</dbReference>
<dbReference type="HAMAP" id="MF_00189">
    <property type="entry name" value="YciB"/>
    <property type="match status" value="1"/>
</dbReference>
<protein>
    <recommendedName>
        <fullName evidence="5">Inner membrane-spanning protein YciB</fullName>
    </recommendedName>
</protein>
<keyword evidence="7" id="KW-1185">Reference proteome</keyword>
<keyword evidence="3 5" id="KW-1133">Transmembrane helix</keyword>
<dbReference type="RefSeq" id="WP_021228690.1">
    <property type="nucleotide sequence ID" value="NZ_ATDP01000109.1"/>
</dbReference>
<feature type="transmembrane region" description="Helical" evidence="5">
    <location>
        <begin position="73"/>
        <end position="90"/>
    </location>
</feature>
<name>T0HD87_9SPHN</name>
<keyword evidence="2 5" id="KW-0812">Transmembrane</keyword>
<reference evidence="6 7" key="1">
    <citation type="journal article" date="2013" name="Genome Announc.">
        <title>Draft Genome Sequence of Sphingobium lactosutens Strain DS20T, Isolated from a Hexachlorocyclohexane Dumpsite.</title>
        <authorList>
            <person name="Kumar R."/>
            <person name="Dwivedi V."/>
            <person name="Negi V."/>
            <person name="Khurana J.P."/>
            <person name="Lal R."/>
        </authorList>
    </citation>
    <scope>NUCLEOTIDE SEQUENCE [LARGE SCALE GENOMIC DNA]</scope>
    <source>
        <strain evidence="6 7">DS20</strain>
    </source>
</reference>
<keyword evidence="1 5" id="KW-1003">Cell membrane</keyword>
<comment type="subcellular location">
    <subcellularLocation>
        <location evidence="5">Cell inner membrane</location>
        <topology evidence="5">Multi-pass membrane protein</topology>
    </subcellularLocation>
</comment>
<keyword evidence="5" id="KW-0997">Cell inner membrane</keyword>
<dbReference type="InterPro" id="IPR006008">
    <property type="entry name" value="YciB"/>
</dbReference>
<keyword evidence="4 5" id="KW-0472">Membrane</keyword>
<feature type="transmembrane region" description="Helical" evidence="5">
    <location>
        <begin position="167"/>
        <end position="188"/>
    </location>
</feature>
<dbReference type="OrthoDB" id="9788219at2"/>
<evidence type="ECO:0000256" key="5">
    <source>
        <dbReference type="HAMAP-Rule" id="MF_00189"/>
    </source>
</evidence>
<feature type="transmembrane region" description="Helical" evidence="5">
    <location>
        <begin position="41"/>
        <end position="61"/>
    </location>
</feature>
<evidence type="ECO:0000256" key="4">
    <source>
        <dbReference type="ARBA" id="ARBA00023136"/>
    </source>
</evidence>
<evidence type="ECO:0000256" key="1">
    <source>
        <dbReference type="ARBA" id="ARBA00022475"/>
    </source>
</evidence>
<dbReference type="EMBL" id="ATDP01000109">
    <property type="protein sequence ID" value="EQB10947.1"/>
    <property type="molecule type" value="Genomic_DNA"/>
</dbReference>
<dbReference type="GO" id="GO:0005886">
    <property type="term" value="C:plasma membrane"/>
    <property type="evidence" value="ECO:0007669"/>
    <property type="project" value="UniProtKB-SubCell"/>
</dbReference>
<dbReference type="AlphaFoldDB" id="T0HD87"/>
<comment type="similarity">
    <text evidence="5">Belongs to the YciB family.</text>
</comment>
<dbReference type="eggNOG" id="COG2917">
    <property type="taxonomic scope" value="Bacteria"/>
</dbReference>
<dbReference type="PANTHER" id="PTHR36917:SF1">
    <property type="entry name" value="INNER MEMBRANE-SPANNING PROTEIN YCIB"/>
    <property type="match status" value="1"/>
</dbReference>
<evidence type="ECO:0000256" key="2">
    <source>
        <dbReference type="ARBA" id="ARBA00022692"/>
    </source>
</evidence>
<evidence type="ECO:0000313" key="7">
    <source>
        <dbReference type="Proteomes" id="UP000015531"/>
    </source>
</evidence>
<dbReference type="PATRIC" id="fig|1331060.3.peg.5109"/>
<evidence type="ECO:0000256" key="3">
    <source>
        <dbReference type="ARBA" id="ARBA00022989"/>
    </source>
</evidence>
<dbReference type="PANTHER" id="PTHR36917">
    <property type="entry name" value="INTRACELLULAR SEPTATION PROTEIN A-RELATED"/>
    <property type="match status" value="1"/>
</dbReference>
<comment type="function">
    <text evidence="5">Plays a role in cell envelope biogenesis, maintenance of cell envelope integrity and membrane homeostasis.</text>
</comment>
<evidence type="ECO:0000313" key="6">
    <source>
        <dbReference type="EMBL" id="EQB10947.1"/>
    </source>
</evidence>
<feature type="transmembrane region" description="Helical" evidence="5">
    <location>
        <begin position="96"/>
        <end position="116"/>
    </location>
</feature>
<comment type="caution">
    <text evidence="6">The sequence shown here is derived from an EMBL/GenBank/DDBJ whole genome shotgun (WGS) entry which is preliminary data.</text>
</comment>
<gene>
    <name evidence="5" type="primary">yciB</name>
    <name evidence="6" type="ORF">RLDS_26285</name>
</gene>
<feature type="transmembrane region" description="Helical" evidence="5">
    <location>
        <begin position="12"/>
        <end position="35"/>
    </location>
</feature>
<sequence length="215" mass="23633">MTATKSHNNGTLSLALDFGPLLVFFLTYKGAGWIWGAGNPITAMTFGTGTFMAAIVIAVIISKVKLGRVSPMLWLSALLILFFGGLTIYFRDQSFIQVKPTIIYAFFALMLFAGLLRGQPLLKYLLQAAYDGLTHEGWMKLSRNWALFFVAMAIANEAMRRTMSFDAWLAVKVWGVTIVSVIFAGANIPMLMRHGLTLGEEKPSEDIGETTPPQG</sequence>
<accession>T0HD87</accession>
<proteinExistence type="inferred from homology"/>
<organism evidence="6 7">
    <name type="scientific">Sphingobium lactosutens DS20</name>
    <dbReference type="NCBI Taxonomy" id="1331060"/>
    <lineage>
        <taxon>Bacteria</taxon>
        <taxon>Pseudomonadati</taxon>
        <taxon>Pseudomonadota</taxon>
        <taxon>Alphaproteobacteria</taxon>
        <taxon>Sphingomonadales</taxon>
        <taxon>Sphingomonadaceae</taxon>
        <taxon>Sphingobium</taxon>
    </lineage>
</organism>
<dbReference type="Proteomes" id="UP000015531">
    <property type="component" value="Unassembled WGS sequence"/>
</dbReference>
<dbReference type="NCBIfam" id="TIGR00997">
    <property type="entry name" value="ispZ"/>
    <property type="match status" value="1"/>
</dbReference>